<comment type="caution">
    <text evidence="2">The sequence shown here is derived from an EMBL/GenBank/DDBJ whole genome shotgun (WGS) entry which is preliminary data.</text>
</comment>
<dbReference type="AlphaFoldDB" id="A0A9P5PG47"/>
<proteinExistence type="predicted"/>
<sequence length="89" mass="10196">MTDSPLFIPVVFTDTTRTVVPHEHEETIDVLSRRLQSSEEGVPYPRLSQCFSNFTSFLCPCPILFSMFSMLALVISVHRFVSICFCFRS</sequence>
<evidence type="ECO:0000313" key="2">
    <source>
        <dbReference type="EMBL" id="KAF9062756.1"/>
    </source>
</evidence>
<feature type="transmembrane region" description="Helical" evidence="1">
    <location>
        <begin position="63"/>
        <end position="87"/>
    </location>
</feature>
<evidence type="ECO:0000256" key="1">
    <source>
        <dbReference type="SAM" id="Phobius"/>
    </source>
</evidence>
<organism evidence="2 3">
    <name type="scientific">Rhodocollybia butyracea</name>
    <dbReference type="NCBI Taxonomy" id="206335"/>
    <lineage>
        <taxon>Eukaryota</taxon>
        <taxon>Fungi</taxon>
        <taxon>Dikarya</taxon>
        <taxon>Basidiomycota</taxon>
        <taxon>Agaricomycotina</taxon>
        <taxon>Agaricomycetes</taxon>
        <taxon>Agaricomycetidae</taxon>
        <taxon>Agaricales</taxon>
        <taxon>Marasmiineae</taxon>
        <taxon>Omphalotaceae</taxon>
        <taxon>Rhodocollybia</taxon>
    </lineage>
</organism>
<keyword evidence="1" id="KW-1133">Transmembrane helix</keyword>
<evidence type="ECO:0000313" key="3">
    <source>
        <dbReference type="Proteomes" id="UP000772434"/>
    </source>
</evidence>
<dbReference type="Proteomes" id="UP000772434">
    <property type="component" value="Unassembled WGS sequence"/>
</dbReference>
<gene>
    <name evidence="2" type="ORF">BDP27DRAFT_1336178</name>
</gene>
<keyword evidence="1" id="KW-0472">Membrane</keyword>
<protein>
    <submittedName>
        <fullName evidence="2">Uncharacterized protein</fullName>
    </submittedName>
</protein>
<reference evidence="2" key="1">
    <citation type="submission" date="2020-11" db="EMBL/GenBank/DDBJ databases">
        <authorList>
            <consortium name="DOE Joint Genome Institute"/>
            <person name="Ahrendt S."/>
            <person name="Riley R."/>
            <person name="Andreopoulos W."/>
            <person name="Labutti K."/>
            <person name="Pangilinan J."/>
            <person name="Ruiz-Duenas F.J."/>
            <person name="Barrasa J.M."/>
            <person name="Sanchez-Garcia M."/>
            <person name="Camarero S."/>
            <person name="Miyauchi S."/>
            <person name="Serrano A."/>
            <person name="Linde D."/>
            <person name="Babiker R."/>
            <person name="Drula E."/>
            <person name="Ayuso-Fernandez I."/>
            <person name="Pacheco R."/>
            <person name="Padilla G."/>
            <person name="Ferreira P."/>
            <person name="Barriuso J."/>
            <person name="Kellner H."/>
            <person name="Castanera R."/>
            <person name="Alfaro M."/>
            <person name="Ramirez L."/>
            <person name="Pisabarro A.G."/>
            <person name="Kuo A."/>
            <person name="Tritt A."/>
            <person name="Lipzen A."/>
            <person name="He G."/>
            <person name="Yan M."/>
            <person name="Ng V."/>
            <person name="Cullen D."/>
            <person name="Martin F."/>
            <person name="Rosso M.-N."/>
            <person name="Henrissat B."/>
            <person name="Hibbett D."/>
            <person name="Martinez A.T."/>
            <person name="Grigoriev I.V."/>
        </authorList>
    </citation>
    <scope>NUCLEOTIDE SEQUENCE</scope>
    <source>
        <strain evidence="2">AH 40177</strain>
    </source>
</reference>
<accession>A0A9P5PG47</accession>
<dbReference type="EMBL" id="JADNRY010000163">
    <property type="protein sequence ID" value="KAF9062756.1"/>
    <property type="molecule type" value="Genomic_DNA"/>
</dbReference>
<name>A0A9P5PG47_9AGAR</name>
<keyword evidence="1" id="KW-0812">Transmembrane</keyword>
<keyword evidence="3" id="KW-1185">Reference proteome</keyword>